<dbReference type="InterPro" id="IPR036412">
    <property type="entry name" value="HAD-like_sf"/>
</dbReference>
<reference evidence="3 4" key="1">
    <citation type="submission" date="2014-12" db="EMBL/GenBank/DDBJ databases">
        <title>Genome assembly of Enhygromyxa salina DSM 15201.</title>
        <authorList>
            <person name="Sharma G."/>
            <person name="Subramanian S."/>
        </authorList>
    </citation>
    <scope>NUCLEOTIDE SEQUENCE [LARGE SCALE GENOMIC DNA]</scope>
    <source>
        <strain evidence="3 4">DSM 15201</strain>
    </source>
</reference>
<feature type="domain" description="IgGFc-binding protein N-terminal" evidence="2">
    <location>
        <begin position="91"/>
        <end position="134"/>
    </location>
</feature>
<organism evidence="3 4">
    <name type="scientific">Enhygromyxa salina</name>
    <dbReference type="NCBI Taxonomy" id="215803"/>
    <lineage>
        <taxon>Bacteria</taxon>
        <taxon>Pseudomonadati</taxon>
        <taxon>Myxococcota</taxon>
        <taxon>Polyangia</taxon>
        <taxon>Nannocystales</taxon>
        <taxon>Nannocystaceae</taxon>
        <taxon>Enhygromyxa</taxon>
    </lineage>
</organism>
<name>A0A0C2D1L2_9BACT</name>
<dbReference type="GO" id="GO:0016020">
    <property type="term" value="C:membrane"/>
    <property type="evidence" value="ECO:0007669"/>
    <property type="project" value="TreeGrafter"/>
</dbReference>
<dbReference type="InterPro" id="IPR023214">
    <property type="entry name" value="HAD_sf"/>
</dbReference>
<evidence type="ECO:0000313" key="4">
    <source>
        <dbReference type="Proteomes" id="UP000031599"/>
    </source>
</evidence>
<dbReference type="PANTHER" id="PTHR43520">
    <property type="entry name" value="ATP7, ISOFORM B"/>
    <property type="match status" value="1"/>
</dbReference>
<evidence type="ECO:0000259" key="2">
    <source>
        <dbReference type="Pfam" id="PF17517"/>
    </source>
</evidence>
<dbReference type="Proteomes" id="UP000031599">
    <property type="component" value="Unassembled WGS sequence"/>
</dbReference>
<dbReference type="GO" id="GO:0043682">
    <property type="term" value="F:P-type divalent copper transporter activity"/>
    <property type="evidence" value="ECO:0007669"/>
    <property type="project" value="TreeGrafter"/>
</dbReference>
<dbReference type="Gene3D" id="3.40.1110.10">
    <property type="entry name" value="Calcium-transporting ATPase, cytoplasmic domain N"/>
    <property type="match status" value="1"/>
</dbReference>
<dbReference type="EMBL" id="JMCC02000081">
    <property type="protein sequence ID" value="KIG14052.1"/>
    <property type="molecule type" value="Genomic_DNA"/>
</dbReference>
<dbReference type="AlphaFoldDB" id="A0A0C2D1L2"/>
<proteinExistence type="predicted"/>
<evidence type="ECO:0000256" key="1">
    <source>
        <dbReference type="ARBA" id="ARBA00022967"/>
    </source>
</evidence>
<accession>A0A0C2D1L2</accession>
<dbReference type="GO" id="GO:0005507">
    <property type="term" value="F:copper ion binding"/>
    <property type="evidence" value="ECO:0007669"/>
    <property type="project" value="TreeGrafter"/>
</dbReference>
<dbReference type="Gene3D" id="3.40.50.1000">
    <property type="entry name" value="HAD superfamily/HAD-like"/>
    <property type="match status" value="1"/>
</dbReference>
<dbReference type="Pfam" id="PF00702">
    <property type="entry name" value="Hydrolase"/>
    <property type="match status" value="1"/>
</dbReference>
<dbReference type="Pfam" id="PF17517">
    <property type="entry name" value="IgGFc_binding"/>
    <property type="match status" value="1"/>
</dbReference>
<sequence length="173" mass="18561">MLVEIDHRPVALLALADTIRPDAHAAIERLRALGLRVAIRSGDHPAAVAAVARELGIQDFAGAMTPEQKARSLERLRQVSVPDEDPLFGVNVQALSGSRISADRPVAVFGGHTCANVPDEDLNTCDHIEEQIISNCDTSAATLRGLRYTWNDAQIRAHPRGSIHIPASLLAGV</sequence>
<keyword evidence="1" id="KW-1278">Translocase</keyword>
<dbReference type="SUPFAM" id="SSF56784">
    <property type="entry name" value="HAD-like"/>
    <property type="match status" value="1"/>
</dbReference>
<dbReference type="InterPro" id="IPR035234">
    <property type="entry name" value="IgGFc-bd_N"/>
</dbReference>
<dbReference type="InterPro" id="IPR023299">
    <property type="entry name" value="ATPase_P-typ_cyto_dom_N"/>
</dbReference>
<dbReference type="GO" id="GO:0055070">
    <property type="term" value="P:copper ion homeostasis"/>
    <property type="evidence" value="ECO:0007669"/>
    <property type="project" value="TreeGrafter"/>
</dbReference>
<dbReference type="PANTHER" id="PTHR43520:SF8">
    <property type="entry name" value="P-TYPE CU(+) TRANSPORTER"/>
    <property type="match status" value="1"/>
</dbReference>
<dbReference type="GO" id="GO:0000166">
    <property type="term" value="F:nucleotide binding"/>
    <property type="evidence" value="ECO:0007669"/>
    <property type="project" value="InterPro"/>
</dbReference>
<comment type="caution">
    <text evidence="3">The sequence shown here is derived from an EMBL/GenBank/DDBJ whole genome shotgun (WGS) entry which is preliminary data.</text>
</comment>
<protein>
    <submittedName>
        <fullName evidence="3">Lead, cadmium, zinc and mercury transporting ATPase</fullName>
    </submittedName>
</protein>
<gene>
    <name evidence="3" type="ORF">DB30_07319</name>
</gene>
<evidence type="ECO:0000313" key="3">
    <source>
        <dbReference type="EMBL" id="KIG14052.1"/>
    </source>
</evidence>